<proteinExistence type="inferred from homology"/>
<dbReference type="AlphaFoldDB" id="A0A024H446"/>
<sequence>MPYTATKESLTVTEFVDYQHSYQHIKLTRGEDGILLVQLHSDNDFLRMGETTHRDLTAAFRQIALDRANRVVIITGTGTDFIGPRADAPGGRTLTRQSNLADEYAVWEELAWTNQREMNNALLDIPVPVIAAVNGPVRRHCEMPLYSDIVIASETASFEDSAHFDLQDLVPGDGSHIWMTMLLGINRARAYMLTGEVITAEEALRWGLVKEVLPQQRVLERAWEIARRIAEKSDSTLRFTRSLMVQPIKKQTLELQGMGLAYEALAAFGRGL</sequence>
<dbReference type="InterPro" id="IPR029045">
    <property type="entry name" value="ClpP/crotonase-like_dom_sf"/>
</dbReference>
<protein>
    <submittedName>
        <fullName evidence="2">6-oxocamphor hydrolase</fullName>
    </submittedName>
</protein>
<accession>A0A024H446</accession>
<dbReference type="SUPFAM" id="SSF52096">
    <property type="entry name" value="ClpP/crotonase"/>
    <property type="match status" value="1"/>
</dbReference>
<evidence type="ECO:0000256" key="1">
    <source>
        <dbReference type="ARBA" id="ARBA00005254"/>
    </source>
</evidence>
<evidence type="ECO:0000313" key="2">
    <source>
        <dbReference type="EMBL" id="CCQ46529.1"/>
    </source>
</evidence>
<dbReference type="PANTHER" id="PTHR43802">
    <property type="entry name" value="ENOYL-COA HYDRATASE"/>
    <property type="match status" value="1"/>
</dbReference>
<dbReference type="CDD" id="cd06558">
    <property type="entry name" value="crotonase-like"/>
    <property type="match status" value="1"/>
</dbReference>
<comment type="caution">
    <text evidence="2">The sequence shown here is derived from an EMBL/GenBank/DDBJ whole genome shotgun (WGS) entry which is preliminary data.</text>
</comment>
<comment type="similarity">
    <text evidence="1">Belongs to the enoyl-CoA hydratase/isomerase family.</text>
</comment>
<dbReference type="EMBL" id="CAQI01000044">
    <property type="protein sequence ID" value="CCQ46529.1"/>
    <property type="molecule type" value="Genomic_DNA"/>
</dbReference>
<dbReference type="Proteomes" id="UP000035722">
    <property type="component" value="Unassembled WGS sequence"/>
</dbReference>
<dbReference type="Gene3D" id="3.90.226.10">
    <property type="entry name" value="2-enoyl-CoA Hydratase, Chain A, domain 1"/>
    <property type="match status" value="1"/>
</dbReference>
<gene>
    <name evidence="2" type="primary">camK</name>
    <name evidence="2" type="ORF">ARTSIC4J27_2492</name>
</gene>
<organism evidence="2 3">
    <name type="scientific">Pseudarthrobacter siccitolerans</name>
    <dbReference type="NCBI Taxonomy" id="861266"/>
    <lineage>
        <taxon>Bacteria</taxon>
        <taxon>Bacillati</taxon>
        <taxon>Actinomycetota</taxon>
        <taxon>Actinomycetes</taxon>
        <taxon>Micrococcales</taxon>
        <taxon>Micrococcaceae</taxon>
        <taxon>Pseudarthrobacter</taxon>
    </lineage>
</organism>
<name>A0A024H446_9MICC</name>
<dbReference type="STRING" id="861266.ARTSIC4J27_2492"/>
<dbReference type="GO" id="GO:0016787">
    <property type="term" value="F:hydrolase activity"/>
    <property type="evidence" value="ECO:0007669"/>
    <property type="project" value="UniProtKB-KW"/>
</dbReference>
<dbReference type="PANTHER" id="PTHR43802:SF1">
    <property type="entry name" value="IP11341P-RELATED"/>
    <property type="match status" value="1"/>
</dbReference>
<keyword evidence="2" id="KW-0378">Hydrolase</keyword>
<evidence type="ECO:0000313" key="3">
    <source>
        <dbReference type="Proteomes" id="UP000035722"/>
    </source>
</evidence>
<reference evidence="3" key="1">
    <citation type="journal article" date="2014" name="Genome Announc.">
        <title>Genome Sequence of Arthrobacter siccitolerans 4J27, a Xeroprotectant-Producing Desiccation-Tolerant Microorganism.</title>
        <authorList>
            <person name="Manzanera M."/>
            <person name="Santa-Cruz-Calvo L."/>
            <person name="Vilchez J.I."/>
            <person name="Garcia-Fontana C."/>
            <person name="Silva-Castro G.A."/>
            <person name="Calvo C."/>
            <person name="Gonzalez-Lopez J."/>
        </authorList>
    </citation>
    <scope>NUCLEOTIDE SEQUENCE [LARGE SCALE GENOMIC DNA]</scope>
    <source>
        <strain evidence="3">4J27</strain>
    </source>
</reference>
<keyword evidence="3" id="KW-1185">Reference proteome</keyword>
<dbReference type="InterPro" id="IPR001753">
    <property type="entry name" value="Enoyl-CoA_hydra/iso"/>
</dbReference>
<dbReference type="Pfam" id="PF00378">
    <property type="entry name" value="ECH_1"/>
    <property type="match status" value="1"/>
</dbReference>